<dbReference type="GO" id="GO:0016740">
    <property type="term" value="F:transferase activity"/>
    <property type="evidence" value="ECO:0007669"/>
    <property type="project" value="UniProtKB-KW"/>
</dbReference>
<reference evidence="2 3" key="1">
    <citation type="submission" date="2018-05" db="EMBL/GenBank/DDBJ databases">
        <title>Genomic Encyclopedia of Type Strains, Phase IV (KMG-IV): sequencing the most valuable type-strain genomes for metagenomic binning, comparative biology and taxonomic classification.</title>
        <authorList>
            <person name="Goeker M."/>
        </authorList>
    </citation>
    <scope>NUCLEOTIDE SEQUENCE [LARGE SCALE GENOMIC DNA]</scope>
    <source>
        <strain evidence="2 3">DSM 6462</strain>
    </source>
</reference>
<dbReference type="RefSeq" id="WP_110372903.1">
    <property type="nucleotide sequence ID" value="NZ_JAHBRY010000001.1"/>
</dbReference>
<comment type="caution">
    <text evidence="2">The sequence shown here is derived from an EMBL/GenBank/DDBJ whole genome shotgun (WGS) entry which is preliminary data.</text>
</comment>
<dbReference type="OrthoDB" id="8109718at2"/>
<keyword evidence="2" id="KW-0808">Transferase</keyword>
<dbReference type="Proteomes" id="UP000248021">
    <property type="component" value="Unassembled WGS sequence"/>
</dbReference>
<dbReference type="InterPro" id="IPR038740">
    <property type="entry name" value="BioF2-like_GNAT_dom"/>
</dbReference>
<dbReference type="Pfam" id="PF13480">
    <property type="entry name" value="Acetyltransf_6"/>
    <property type="match status" value="1"/>
</dbReference>
<accession>A0A2V3UHV9</accession>
<dbReference type="EMBL" id="QJJK01000001">
    <property type="protein sequence ID" value="PXW64881.1"/>
    <property type="molecule type" value="Genomic_DNA"/>
</dbReference>
<dbReference type="AlphaFoldDB" id="A0A2V3UHV9"/>
<evidence type="ECO:0000313" key="3">
    <source>
        <dbReference type="Proteomes" id="UP000248021"/>
    </source>
</evidence>
<keyword evidence="3" id="KW-1185">Reference proteome</keyword>
<feature type="domain" description="BioF2-like acetyltransferase" evidence="1">
    <location>
        <begin position="183"/>
        <end position="326"/>
    </location>
</feature>
<protein>
    <submittedName>
        <fullName evidence="2">CelD/BcsL family acetyltransferase involved in cellulose biosynthesis</fullName>
    </submittedName>
</protein>
<sequence length="378" mass="41367">MPIARLRHEPYLIEIHAGEDLAAVDWPSAADSGSFDVHAFQTREFLALWMDTIGAARRSQGLLVTVSDGDGAVCRFAFAREARWGLQILRFMDGGVADYGAPIIRRGYQFEADVFHRLWQSILRALPRIDAVDLRKVPPTVLGTPNPLAHLALRVSGDRGTFIAPGPDLDAYIKDPARRGQARQAASKLGQLQRRGAVTIDFDPPSAALPAILDFTFRQKSAQYVATIGLDVLELPGQRAFFTGLAERSQAKALRTVATATIDGQLAATHLGYLCGNHLYYILPSLDRARFGKTSIGSALLLEVLRHVARSGDGIVDLGCGAERWKDAWITGSFPLSTHLSARTAAGLAYCAAFRLRERLHRQEPAGRQHRNEGGRRG</sequence>
<gene>
    <name evidence="2" type="ORF">C7450_101641</name>
</gene>
<dbReference type="SUPFAM" id="SSF55729">
    <property type="entry name" value="Acyl-CoA N-acyltransferases (Nat)"/>
    <property type="match status" value="1"/>
</dbReference>
<evidence type="ECO:0000259" key="1">
    <source>
        <dbReference type="Pfam" id="PF13480"/>
    </source>
</evidence>
<proteinExistence type="predicted"/>
<dbReference type="InterPro" id="IPR016181">
    <property type="entry name" value="Acyl_CoA_acyltransferase"/>
</dbReference>
<name>A0A2V3UHV9_9HYPH</name>
<organism evidence="2 3">
    <name type="scientific">Chelatococcus asaccharovorans</name>
    <dbReference type="NCBI Taxonomy" id="28210"/>
    <lineage>
        <taxon>Bacteria</taxon>
        <taxon>Pseudomonadati</taxon>
        <taxon>Pseudomonadota</taxon>
        <taxon>Alphaproteobacteria</taxon>
        <taxon>Hyphomicrobiales</taxon>
        <taxon>Chelatococcaceae</taxon>
        <taxon>Chelatococcus</taxon>
    </lineage>
</organism>
<evidence type="ECO:0000313" key="2">
    <source>
        <dbReference type="EMBL" id="PXW64881.1"/>
    </source>
</evidence>